<dbReference type="AlphaFoldDB" id="A0A511WYN5"/>
<evidence type="ECO:0000256" key="1">
    <source>
        <dbReference type="ARBA" id="ARBA00002724"/>
    </source>
</evidence>
<dbReference type="Pfam" id="PF01189">
    <property type="entry name" value="Methyltr_RsmB-F"/>
    <property type="match status" value="1"/>
</dbReference>
<gene>
    <name evidence="16" type="primary">sun</name>
    <name evidence="16" type="ORF">HAL01_01970</name>
</gene>
<dbReference type="Gene3D" id="3.40.50.150">
    <property type="entry name" value="Vaccinia Virus protein VP39"/>
    <property type="match status" value="1"/>
</dbReference>
<feature type="binding site" evidence="14">
    <location>
        <position position="328"/>
    </location>
    <ligand>
        <name>S-adenosyl-L-methionine</name>
        <dbReference type="ChEBI" id="CHEBI:59789"/>
    </ligand>
</feature>
<dbReference type="InterPro" id="IPR054728">
    <property type="entry name" value="RsmB-like_ferredoxin"/>
</dbReference>
<dbReference type="GO" id="GO:0003723">
    <property type="term" value="F:RNA binding"/>
    <property type="evidence" value="ECO:0007669"/>
    <property type="project" value="UniProtKB-UniRule"/>
</dbReference>
<feature type="active site" description="Nucleophile" evidence="14">
    <location>
        <position position="381"/>
    </location>
</feature>
<dbReference type="Gene3D" id="1.10.940.10">
    <property type="entry name" value="NusB-like"/>
    <property type="match status" value="1"/>
</dbReference>
<keyword evidence="17" id="KW-1185">Reference proteome</keyword>
<accession>A0A511WYN5</accession>
<keyword evidence="6" id="KW-0698">rRNA processing</keyword>
<dbReference type="FunFam" id="1.10.940.10:FF:000006">
    <property type="entry name" value="16S rRNA (Cytosine(967)-C(5))-methyltransferase RsmB"/>
    <property type="match status" value="1"/>
</dbReference>
<keyword evidence="10 14" id="KW-0694">RNA-binding</keyword>
<dbReference type="InterPro" id="IPR004573">
    <property type="entry name" value="rRNA_ssu_MeTfrase_B"/>
</dbReference>
<dbReference type="OrthoDB" id="9810297at2"/>
<evidence type="ECO:0000313" key="16">
    <source>
        <dbReference type="EMBL" id="GEN55733.1"/>
    </source>
</evidence>
<evidence type="ECO:0000259" key="15">
    <source>
        <dbReference type="PROSITE" id="PS51686"/>
    </source>
</evidence>
<dbReference type="NCBIfam" id="NF011494">
    <property type="entry name" value="PRK14902.1"/>
    <property type="match status" value="1"/>
</dbReference>
<dbReference type="Proteomes" id="UP000321400">
    <property type="component" value="Unassembled WGS sequence"/>
</dbReference>
<dbReference type="InterPro" id="IPR018314">
    <property type="entry name" value="RsmB/NOL1/NOP2-like_CS"/>
</dbReference>
<dbReference type="InterPro" id="IPR035926">
    <property type="entry name" value="NusB-like_sf"/>
</dbReference>
<protein>
    <recommendedName>
        <fullName evidence="4">16S rRNA (cytosine(967)-C(5))-methyltransferase</fullName>
        <ecNumber evidence="4">2.1.1.176</ecNumber>
    </recommendedName>
    <alternativeName>
        <fullName evidence="11">16S rRNA m5C967 methyltransferase</fullName>
    </alternativeName>
    <alternativeName>
        <fullName evidence="12">rRNA (cytosine-C(5)-)-methyltransferase RsmB</fullName>
    </alternativeName>
</protein>
<comment type="similarity">
    <text evidence="3 14">Belongs to the class I-like SAM-binding methyltransferase superfamily. RsmB/NOP family.</text>
</comment>
<proteinExistence type="inferred from homology"/>
<evidence type="ECO:0000256" key="8">
    <source>
        <dbReference type="ARBA" id="ARBA00022679"/>
    </source>
</evidence>
<keyword evidence="7 14" id="KW-0489">Methyltransferase</keyword>
<keyword evidence="9 14" id="KW-0949">S-adenosyl-L-methionine</keyword>
<dbReference type="FunFam" id="3.30.70.1170:FF:000003">
    <property type="entry name" value="16S rRNA (Cytosine(967)-C(5))-methyltransferase RsmB"/>
    <property type="match status" value="1"/>
</dbReference>
<evidence type="ECO:0000256" key="3">
    <source>
        <dbReference type="ARBA" id="ARBA00007494"/>
    </source>
</evidence>
<comment type="catalytic activity">
    <reaction evidence="13">
        <text>cytidine(967) in 16S rRNA + S-adenosyl-L-methionine = 5-methylcytidine(967) in 16S rRNA + S-adenosyl-L-homocysteine + H(+)</text>
        <dbReference type="Rhea" id="RHEA:42748"/>
        <dbReference type="Rhea" id="RHEA-COMP:10219"/>
        <dbReference type="Rhea" id="RHEA-COMP:10220"/>
        <dbReference type="ChEBI" id="CHEBI:15378"/>
        <dbReference type="ChEBI" id="CHEBI:57856"/>
        <dbReference type="ChEBI" id="CHEBI:59789"/>
        <dbReference type="ChEBI" id="CHEBI:74483"/>
        <dbReference type="ChEBI" id="CHEBI:82748"/>
        <dbReference type="EC" id="2.1.1.176"/>
    </reaction>
</comment>
<evidence type="ECO:0000256" key="4">
    <source>
        <dbReference type="ARBA" id="ARBA00012140"/>
    </source>
</evidence>
<evidence type="ECO:0000256" key="14">
    <source>
        <dbReference type="PROSITE-ProRule" id="PRU01023"/>
    </source>
</evidence>
<evidence type="ECO:0000313" key="17">
    <source>
        <dbReference type="Proteomes" id="UP000321400"/>
    </source>
</evidence>
<evidence type="ECO:0000256" key="11">
    <source>
        <dbReference type="ARBA" id="ARBA00030399"/>
    </source>
</evidence>
<dbReference type="InterPro" id="IPR001678">
    <property type="entry name" value="MeTrfase_RsmB-F_NOP2_dom"/>
</dbReference>
<sequence>MSKSVRAYALDVLVKIGDNGAFSHLLIDQTLKNTTLDIRDQALFTELVYGTLNRKLTLEYDLYQLVKKPEKLQSWVKWLLYLAFYQLKYLDKVPDHAVVNEAVEIAKKRGHQGIVKLVNGVLRQAVRQGFTDYTEINEPLKQLSIKTSTPEWLIERWVDSYGFEKAEKIAVSQLVKSDKSVRVNPLKMTRTEVMKQLQTDGFDVRMSTFSSHGLVIEKGNILKHPFFKEGVITIQDQTSMLVGEMMAIEEGQIILDSCSAPGGKATDIAERLSNTGCVYSFDLHEKKTKLVKEKAEQLGLINIKTQGMDARHLDEAFDQETFDRILVDAPCSGFGVIRTKPDIKYSKTSEDVFQLSMIQFDILKTVMPLLKTNGKLIYSTCTIDPTENEALIAEFLSGQTRIEVDPTFFEELPDFLKTSIGVTPFGIQIFPDDFNTDGFFLTRLQYKQH</sequence>
<evidence type="ECO:0000256" key="13">
    <source>
        <dbReference type="ARBA" id="ARBA00047283"/>
    </source>
</evidence>
<dbReference type="SUPFAM" id="SSF53335">
    <property type="entry name" value="S-adenosyl-L-methionine-dependent methyltransferases"/>
    <property type="match status" value="1"/>
</dbReference>
<comment type="caution">
    <text evidence="16">The sequence shown here is derived from an EMBL/GenBank/DDBJ whole genome shotgun (WGS) entry which is preliminary data.</text>
</comment>
<comment type="subcellular location">
    <subcellularLocation>
        <location evidence="2">Cytoplasm</location>
    </subcellularLocation>
</comment>
<organism evidence="16 17">
    <name type="scientific">Halolactibacillus alkaliphilus</name>
    <dbReference type="NCBI Taxonomy" id="442899"/>
    <lineage>
        <taxon>Bacteria</taxon>
        <taxon>Bacillati</taxon>
        <taxon>Bacillota</taxon>
        <taxon>Bacilli</taxon>
        <taxon>Bacillales</taxon>
        <taxon>Bacillaceae</taxon>
        <taxon>Halolactibacillus</taxon>
    </lineage>
</organism>
<feature type="binding site" evidence="14">
    <location>
        <position position="309"/>
    </location>
    <ligand>
        <name>S-adenosyl-L-methionine</name>
        <dbReference type="ChEBI" id="CHEBI:59789"/>
    </ligand>
</feature>
<dbReference type="InterPro" id="IPR049560">
    <property type="entry name" value="MeTrfase_RsmB-F_NOP2_cat"/>
</dbReference>
<dbReference type="PRINTS" id="PR02008">
    <property type="entry name" value="RCMTFAMILY"/>
</dbReference>
<dbReference type="PROSITE" id="PS01153">
    <property type="entry name" value="NOL1_NOP2_SUN"/>
    <property type="match status" value="1"/>
</dbReference>
<dbReference type="Pfam" id="PF01029">
    <property type="entry name" value="NusB"/>
    <property type="match status" value="1"/>
</dbReference>
<dbReference type="Gene3D" id="3.30.70.1170">
    <property type="entry name" value="Sun protein, domain 3"/>
    <property type="match status" value="1"/>
</dbReference>
<dbReference type="Pfam" id="PF22458">
    <property type="entry name" value="RsmF-B_ferredox"/>
    <property type="match status" value="1"/>
</dbReference>
<feature type="domain" description="SAM-dependent MTase RsmB/NOP-type" evidence="15">
    <location>
        <begin position="169"/>
        <end position="447"/>
    </location>
</feature>
<feature type="binding site" evidence="14">
    <location>
        <position position="282"/>
    </location>
    <ligand>
        <name>S-adenosyl-L-methionine</name>
        <dbReference type="ChEBI" id="CHEBI:59789"/>
    </ligand>
</feature>
<dbReference type="STRING" id="442899.SAMN05720591_10263"/>
<reference evidence="16 17" key="1">
    <citation type="submission" date="2019-07" db="EMBL/GenBank/DDBJ databases">
        <title>Whole genome shotgun sequence of Halolactibacillus alkaliphilus NBRC 103919.</title>
        <authorList>
            <person name="Hosoyama A."/>
            <person name="Uohara A."/>
            <person name="Ohji S."/>
            <person name="Ichikawa N."/>
        </authorList>
    </citation>
    <scope>NUCLEOTIDE SEQUENCE [LARGE SCALE GENOMIC DNA]</scope>
    <source>
        <strain evidence="16 17">NBRC 103919</strain>
    </source>
</reference>
<dbReference type="PANTHER" id="PTHR22807:SF53">
    <property type="entry name" value="RIBOSOMAL RNA SMALL SUBUNIT METHYLTRANSFERASE B-RELATED"/>
    <property type="match status" value="1"/>
</dbReference>
<dbReference type="CDD" id="cd02440">
    <property type="entry name" value="AdoMet_MTases"/>
    <property type="match status" value="1"/>
</dbReference>
<evidence type="ECO:0000256" key="7">
    <source>
        <dbReference type="ARBA" id="ARBA00022603"/>
    </source>
</evidence>
<evidence type="ECO:0000256" key="10">
    <source>
        <dbReference type="ARBA" id="ARBA00022884"/>
    </source>
</evidence>
<comment type="function">
    <text evidence="1">Specifically methylates the cytosine at position 967 (m5C967) of 16S rRNA.</text>
</comment>
<dbReference type="PANTHER" id="PTHR22807">
    <property type="entry name" value="NOP2 YEAST -RELATED NOL1/NOP2/FMU SUN DOMAIN-CONTAINING"/>
    <property type="match status" value="1"/>
</dbReference>
<keyword evidence="8 14" id="KW-0808">Transferase</keyword>
<dbReference type="EMBL" id="BJYE01000002">
    <property type="protein sequence ID" value="GEN55733.1"/>
    <property type="molecule type" value="Genomic_DNA"/>
</dbReference>
<dbReference type="GO" id="GO:0008649">
    <property type="term" value="F:rRNA methyltransferase activity"/>
    <property type="evidence" value="ECO:0007669"/>
    <property type="project" value="InterPro"/>
</dbReference>
<dbReference type="GO" id="GO:0006355">
    <property type="term" value="P:regulation of DNA-templated transcription"/>
    <property type="evidence" value="ECO:0007669"/>
    <property type="project" value="InterPro"/>
</dbReference>
<dbReference type="InterPro" id="IPR023267">
    <property type="entry name" value="RCMT"/>
</dbReference>
<dbReference type="SUPFAM" id="SSF48013">
    <property type="entry name" value="NusB-like"/>
    <property type="match status" value="1"/>
</dbReference>
<dbReference type="RefSeq" id="WP_089799473.1">
    <property type="nucleotide sequence ID" value="NZ_BJYE01000002.1"/>
</dbReference>
<name>A0A511WYN5_9BACI</name>
<keyword evidence="5" id="KW-0963">Cytoplasm</keyword>
<dbReference type="PROSITE" id="PS51686">
    <property type="entry name" value="SAM_MT_RSMB_NOP"/>
    <property type="match status" value="1"/>
</dbReference>
<evidence type="ECO:0000256" key="5">
    <source>
        <dbReference type="ARBA" id="ARBA00022490"/>
    </source>
</evidence>
<dbReference type="InterPro" id="IPR029063">
    <property type="entry name" value="SAM-dependent_MTases_sf"/>
</dbReference>
<dbReference type="EC" id="2.1.1.176" evidence="4"/>
<dbReference type="GO" id="GO:0005737">
    <property type="term" value="C:cytoplasm"/>
    <property type="evidence" value="ECO:0007669"/>
    <property type="project" value="UniProtKB-SubCell"/>
</dbReference>
<dbReference type="FunFam" id="3.40.50.150:FF:000022">
    <property type="entry name" value="Ribosomal RNA small subunit methyltransferase B"/>
    <property type="match status" value="1"/>
</dbReference>
<dbReference type="InterPro" id="IPR006027">
    <property type="entry name" value="NusB_RsmB_TIM44"/>
</dbReference>
<evidence type="ECO:0000256" key="6">
    <source>
        <dbReference type="ARBA" id="ARBA00022552"/>
    </source>
</evidence>
<feature type="binding site" evidence="14">
    <location>
        <begin position="258"/>
        <end position="264"/>
    </location>
    <ligand>
        <name>S-adenosyl-L-methionine</name>
        <dbReference type="ChEBI" id="CHEBI:59789"/>
    </ligand>
</feature>
<evidence type="ECO:0000256" key="12">
    <source>
        <dbReference type="ARBA" id="ARBA00031088"/>
    </source>
</evidence>
<dbReference type="NCBIfam" id="TIGR00563">
    <property type="entry name" value="rsmB"/>
    <property type="match status" value="1"/>
</dbReference>
<evidence type="ECO:0000256" key="2">
    <source>
        <dbReference type="ARBA" id="ARBA00004496"/>
    </source>
</evidence>
<evidence type="ECO:0000256" key="9">
    <source>
        <dbReference type="ARBA" id="ARBA00022691"/>
    </source>
</evidence>